<keyword evidence="4 7" id="KW-0255">Endonuclease</keyword>
<comment type="function">
    <text evidence="1 7">RNaseP catalyzes the removal of the 5'-leader sequence from pre-tRNA to produce the mature 5'-terminus. It can also cleave other RNA substrates such as 4.5S RNA. The protein component plays an auxiliary but essential role in vivo by binding to the 5'-leader sequence and broadening the substrate specificity of the ribozyme.</text>
</comment>
<evidence type="ECO:0000313" key="10">
    <source>
        <dbReference type="Proteomes" id="UP001500133"/>
    </source>
</evidence>
<evidence type="ECO:0000256" key="3">
    <source>
        <dbReference type="ARBA" id="ARBA00022722"/>
    </source>
</evidence>
<comment type="subunit">
    <text evidence="7">Consists of a catalytic RNA component (M1 or rnpB) and a protein subunit.</text>
</comment>
<keyword evidence="5 7" id="KW-0378">Hydrolase</keyword>
<reference evidence="10" key="1">
    <citation type="journal article" date="2019" name="Int. J. Syst. Evol. Microbiol.">
        <title>The Global Catalogue of Microorganisms (GCM) 10K type strain sequencing project: providing services to taxonomists for standard genome sequencing and annotation.</title>
        <authorList>
            <consortium name="The Broad Institute Genomics Platform"/>
            <consortium name="The Broad Institute Genome Sequencing Center for Infectious Disease"/>
            <person name="Wu L."/>
            <person name="Ma J."/>
        </authorList>
    </citation>
    <scope>NUCLEOTIDE SEQUENCE [LARGE SCALE GENOMIC DNA]</scope>
    <source>
        <strain evidence="10">JCM 16914</strain>
    </source>
</reference>
<evidence type="ECO:0000256" key="1">
    <source>
        <dbReference type="ARBA" id="ARBA00002663"/>
    </source>
</evidence>
<evidence type="ECO:0000256" key="7">
    <source>
        <dbReference type="HAMAP-Rule" id="MF_00227"/>
    </source>
</evidence>
<dbReference type="InterPro" id="IPR020568">
    <property type="entry name" value="Ribosomal_Su5_D2-typ_SF"/>
</dbReference>
<accession>A0ABP7L9B6</accession>
<name>A0ABP7L9B6_9GAMM</name>
<evidence type="ECO:0000256" key="5">
    <source>
        <dbReference type="ARBA" id="ARBA00022801"/>
    </source>
</evidence>
<evidence type="ECO:0000256" key="8">
    <source>
        <dbReference type="NCBIfam" id="TIGR00188"/>
    </source>
</evidence>
<sequence length="128" mass="14605">MGVSRQGFPRALRLLSAGDFRYVFAQADLKIHAKGMLALARFNDGDHARIGLVAGKKNVKLAVERNRFKRLTRESFRLRQETLPAVDVVILARRGVDDMDNAMLQRQLHGLWKRLKREALRRSGAPRT</sequence>
<evidence type="ECO:0000256" key="2">
    <source>
        <dbReference type="ARBA" id="ARBA00022694"/>
    </source>
</evidence>
<proteinExistence type="inferred from homology"/>
<dbReference type="InterPro" id="IPR020539">
    <property type="entry name" value="RNase_P_CS"/>
</dbReference>
<evidence type="ECO:0000256" key="4">
    <source>
        <dbReference type="ARBA" id="ARBA00022759"/>
    </source>
</evidence>
<dbReference type="NCBIfam" id="TIGR00188">
    <property type="entry name" value="rnpA"/>
    <property type="match status" value="1"/>
</dbReference>
<comment type="similarity">
    <text evidence="7">Belongs to the RnpA family.</text>
</comment>
<gene>
    <name evidence="7 9" type="primary">rnpA</name>
    <name evidence="9" type="ORF">GCM10022228_03970</name>
</gene>
<dbReference type="InterPro" id="IPR014721">
    <property type="entry name" value="Ribsml_uS5_D2-typ_fold_subgr"/>
</dbReference>
<dbReference type="HAMAP" id="MF_00227">
    <property type="entry name" value="RNase_P"/>
    <property type="match status" value="1"/>
</dbReference>
<keyword evidence="10" id="KW-1185">Reference proteome</keyword>
<protein>
    <recommendedName>
        <fullName evidence="7 8">Ribonuclease P protein component</fullName>
        <shortName evidence="7">RNase P protein</shortName>
        <shortName evidence="7">RNaseP protein</shortName>
        <ecNumber evidence="7 8">3.1.26.5</ecNumber>
    </recommendedName>
    <alternativeName>
        <fullName evidence="7">Protein C5</fullName>
    </alternativeName>
</protein>
<dbReference type="InterPro" id="IPR000100">
    <property type="entry name" value="RNase_P"/>
</dbReference>
<keyword evidence="2 7" id="KW-0819">tRNA processing</keyword>
<dbReference type="PANTHER" id="PTHR33992:SF1">
    <property type="entry name" value="RIBONUCLEASE P PROTEIN COMPONENT"/>
    <property type="match status" value="1"/>
</dbReference>
<dbReference type="EC" id="3.1.26.5" evidence="7 8"/>
<dbReference type="PROSITE" id="PS00648">
    <property type="entry name" value="RIBONUCLEASE_P"/>
    <property type="match status" value="1"/>
</dbReference>
<dbReference type="EMBL" id="BAAAZT010000018">
    <property type="protein sequence ID" value="GAA3896376.1"/>
    <property type="molecule type" value="Genomic_DNA"/>
</dbReference>
<comment type="caution">
    <text evidence="9">The sequence shown here is derived from an EMBL/GenBank/DDBJ whole genome shotgun (WGS) entry which is preliminary data.</text>
</comment>
<evidence type="ECO:0000313" key="9">
    <source>
        <dbReference type="EMBL" id="GAA3896376.1"/>
    </source>
</evidence>
<comment type="catalytic activity">
    <reaction evidence="7">
        <text>Endonucleolytic cleavage of RNA, removing 5'-extranucleotides from tRNA precursor.</text>
        <dbReference type="EC" id="3.1.26.5"/>
    </reaction>
</comment>
<dbReference type="SUPFAM" id="SSF54211">
    <property type="entry name" value="Ribosomal protein S5 domain 2-like"/>
    <property type="match status" value="1"/>
</dbReference>
<keyword evidence="3 7" id="KW-0540">Nuclease</keyword>
<organism evidence="9 10">
    <name type="scientific">Halomonas cibimaris</name>
    <dbReference type="NCBI Taxonomy" id="657012"/>
    <lineage>
        <taxon>Bacteria</taxon>
        <taxon>Pseudomonadati</taxon>
        <taxon>Pseudomonadota</taxon>
        <taxon>Gammaproteobacteria</taxon>
        <taxon>Oceanospirillales</taxon>
        <taxon>Halomonadaceae</taxon>
        <taxon>Halomonas</taxon>
    </lineage>
</organism>
<dbReference type="Proteomes" id="UP001500133">
    <property type="component" value="Unassembled WGS sequence"/>
</dbReference>
<keyword evidence="6 7" id="KW-0694">RNA-binding</keyword>
<dbReference type="Gene3D" id="3.30.230.10">
    <property type="match status" value="1"/>
</dbReference>
<dbReference type="PANTHER" id="PTHR33992">
    <property type="entry name" value="RIBONUCLEASE P PROTEIN COMPONENT"/>
    <property type="match status" value="1"/>
</dbReference>
<dbReference type="Pfam" id="PF00825">
    <property type="entry name" value="Ribonuclease_P"/>
    <property type="match status" value="1"/>
</dbReference>
<evidence type="ECO:0000256" key="6">
    <source>
        <dbReference type="ARBA" id="ARBA00022884"/>
    </source>
</evidence>